<dbReference type="PROSITE" id="PS50012">
    <property type="entry name" value="RCC1_3"/>
    <property type="match status" value="2"/>
</dbReference>
<keyword evidence="3" id="KW-1185">Reference proteome</keyword>
<dbReference type="InterPro" id="IPR051984">
    <property type="entry name" value="Alsin"/>
</dbReference>
<organism evidence="2 3">
    <name type="scientific">Bugula neritina</name>
    <name type="common">Brown bryozoan</name>
    <name type="synonym">Sertularia neritina</name>
    <dbReference type="NCBI Taxonomy" id="10212"/>
    <lineage>
        <taxon>Eukaryota</taxon>
        <taxon>Metazoa</taxon>
        <taxon>Spiralia</taxon>
        <taxon>Lophotrochozoa</taxon>
        <taxon>Bryozoa</taxon>
        <taxon>Gymnolaemata</taxon>
        <taxon>Cheilostomatida</taxon>
        <taxon>Flustrina</taxon>
        <taxon>Buguloidea</taxon>
        <taxon>Bugulidae</taxon>
        <taxon>Bugula</taxon>
    </lineage>
</organism>
<reference evidence="2" key="1">
    <citation type="submission" date="2020-06" db="EMBL/GenBank/DDBJ databases">
        <title>Draft genome of Bugula neritina, a colonial animal packing powerful symbionts and potential medicines.</title>
        <authorList>
            <person name="Rayko M."/>
        </authorList>
    </citation>
    <scope>NUCLEOTIDE SEQUENCE [LARGE SCALE GENOMIC DNA]</scope>
    <source>
        <strain evidence="2">Kwan_BN1</strain>
    </source>
</reference>
<feature type="repeat" description="RCC1" evidence="1">
    <location>
        <begin position="148"/>
        <end position="199"/>
    </location>
</feature>
<sequence length="371" mass="39970">MPAESVDSTADSKVKVKEKLPQYMGSMWNSITKSSSAVTSAVHTHLVSKIPLLDKLKPQVSANGVVDDMGLTPIVLPPQTGEASSGNKCNTLETREDNYQMSLLKAATSQCIKKGGLPLASSLSESQLATSSLTAPQQEFSSSACIGTEVWSWGGGEHGQLGHGDTLDRPHPCLVSSLLDLQVYRVHCSLHSALALTTDGKVYGWGDNTHKQLLYKAGPVLLQATVLPISVKLPVTNLTIGYEHTLLRVIYPVGAVSKGGVFWMGSNCLKVLLDIQSELVEPIIQSDNMTDMLDSPIGEALQHMFENLFILVDSIGVNCQELSGVSDASELRNVSLVGNCRSYMTSFSVYATHFHNLLAMNGLSKLVERVK</sequence>
<accession>A0A7J7K233</accession>
<dbReference type="AlphaFoldDB" id="A0A7J7K233"/>
<dbReference type="OrthoDB" id="48314at2759"/>
<dbReference type="InterPro" id="IPR009091">
    <property type="entry name" value="RCC1/BLIP-II"/>
</dbReference>
<comment type="caution">
    <text evidence="2">The sequence shown here is derived from an EMBL/GenBank/DDBJ whole genome shotgun (WGS) entry which is preliminary data.</text>
</comment>
<protein>
    <submittedName>
        <fullName evidence="2">ALS2</fullName>
    </submittedName>
</protein>
<proteinExistence type="predicted"/>
<name>A0A7J7K233_BUGNE</name>
<evidence type="ECO:0000256" key="1">
    <source>
        <dbReference type="PROSITE-ProRule" id="PRU00235"/>
    </source>
</evidence>
<feature type="repeat" description="RCC1" evidence="1">
    <location>
        <begin position="200"/>
        <end position="251"/>
    </location>
</feature>
<dbReference type="PANTHER" id="PTHR46089">
    <property type="entry name" value="ALSIN HOMOLOG"/>
    <property type="match status" value="1"/>
</dbReference>
<evidence type="ECO:0000313" key="3">
    <source>
        <dbReference type="Proteomes" id="UP000593567"/>
    </source>
</evidence>
<dbReference type="InterPro" id="IPR000408">
    <property type="entry name" value="Reg_chr_condens"/>
</dbReference>
<evidence type="ECO:0000313" key="2">
    <source>
        <dbReference type="EMBL" id="KAF6031668.1"/>
    </source>
</evidence>
<dbReference type="Pfam" id="PF00415">
    <property type="entry name" value="RCC1"/>
    <property type="match status" value="1"/>
</dbReference>
<gene>
    <name evidence="2" type="ORF">EB796_010024</name>
</gene>
<dbReference type="Proteomes" id="UP000593567">
    <property type="component" value="Unassembled WGS sequence"/>
</dbReference>
<dbReference type="SUPFAM" id="SSF50985">
    <property type="entry name" value="RCC1/BLIP-II"/>
    <property type="match status" value="1"/>
</dbReference>
<dbReference type="EMBL" id="VXIV02001579">
    <property type="protein sequence ID" value="KAF6031668.1"/>
    <property type="molecule type" value="Genomic_DNA"/>
</dbReference>
<dbReference type="Gene3D" id="2.130.10.30">
    <property type="entry name" value="Regulator of chromosome condensation 1/beta-lactamase-inhibitor protein II"/>
    <property type="match status" value="1"/>
</dbReference>